<organism evidence="2 3">
    <name type="scientific">Salipiger bermudensis (strain DSM 26914 / JCM 13377 / KCTC 12554 / HTCC2601)</name>
    <name type="common">Pelagibaca bermudensis</name>
    <dbReference type="NCBI Taxonomy" id="314265"/>
    <lineage>
        <taxon>Bacteria</taxon>
        <taxon>Pseudomonadati</taxon>
        <taxon>Pseudomonadota</taxon>
        <taxon>Alphaproteobacteria</taxon>
        <taxon>Rhodobacterales</taxon>
        <taxon>Roseobacteraceae</taxon>
        <taxon>Salipiger</taxon>
    </lineage>
</organism>
<accession>Q0FPV0</accession>
<evidence type="ECO:0000313" key="3">
    <source>
        <dbReference type="Proteomes" id="UP000006230"/>
    </source>
</evidence>
<dbReference type="Proteomes" id="UP000006230">
    <property type="component" value="Unassembled WGS sequence"/>
</dbReference>
<comment type="caution">
    <text evidence="2">The sequence shown here is derived from an EMBL/GenBank/DDBJ whole genome shotgun (WGS) entry which is preliminary data.</text>
</comment>
<evidence type="ECO:0000256" key="1">
    <source>
        <dbReference type="SAM" id="MobiDB-lite"/>
    </source>
</evidence>
<dbReference type="AlphaFoldDB" id="Q0FPV0"/>
<feature type="region of interest" description="Disordered" evidence="1">
    <location>
        <begin position="14"/>
        <end position="35"/>
    </location>
</feature>
<keyword evidence="3" id="KW-1185">Reference proteome</keyword>
<evidence type="ECO:0000313" key="2">
    <source>
        <dbReference type="EMBL" id="EAU46304.1"/>
    </source>
</evidence>
<dbReference type="HOGENOM" id="CLU_3366413_0_0_5"/>
<sequence length="35" mass="3797">MKSLGLLIWQGPLAHMRNGTGSPTREVQQDASLFG</sequence>
<dbReference type="EMBL" id="AATQ01000016">
    <property type="protein sequence ID" value="EAU46304.1"/>
    <property type="molecule type" value="Genomic_DNA"/>
</dbReference>
<reference evidence="2 3" key="1">
    <citation type="journal article" date="2010" name="J. Bacteriol.">
        <title>Genome sequences of Pelagibaca bermudensis HTCC2601T and Maritimibacter alkaliphilus HTCC2654T, the type strains of two marine Roseobacter genera.</title>
        <authorList>
            <person name="Thrash J.C."/>
            <person name="Cho J.C."/>
            <person name="Ferriera S."/>
            <person name="Johnson J."/>
            <person name="Vergin K.L."/>
            <person name="Giovannoni S.J."/>
        </authorList>
    </citation>
    <scope>NUCLEOTIDE SEQUENCE [LARGE SCALE GENOMIC DNA]</scope>
    <source>
        <strain evidence="3">DSM 26914 / JCM 13377 / KCTC 12554 / HTCC2601</strain>
    </source>
</reference>
<protein>
    <submittedName>
        <fullName evidence="2">Uncharacterized protein</fullName>
    </submittedName>
</protein>
<gene>
    <name evidence="2" type="ORF">R2601_25441</name>
</gene>
<name>Q0FPV0_SALBH</name>
<proteinExistence type="predicted"/>
<feature type="compositionally biased region" description="Polar residues" evidence="1">
    <location>
        <begin position="19"/>
        <end position="35"/>
    </location>
</feature>